<accession>A0A2J8A216</accession>
<comment type="caution">
    <text evidence="3">The sequence shown here is derived from an EMBL/GenBank/DDBJ whole genome shotgun (WGS) entry which is preliminary data.</text>
</comment>
<protein>
    <submittedName>
        <fullName evidence="3">Chaperone protein dnaJ 10</fullName>
    </submittedName>
</protein>
<dbReference type="InterPro" id="IPR052423">
    <property type="entry name" value="EMIR"/>
</dbReference>
<feature type="domain" description="DNAJ-containing protein X-domain" evidence="2">
    <location>
        <begin position="47"/>
        <end position="135"/>
    </location>
</feature>
<dbReference type="InterPro" id="IPR026894">
    <property type="entry name" value="DnaJ_X"/>
</dbReference>
<evidence type="ECO:0000256" key="1">
    <source>
        <dbReference type="SAM" id="MobiDB-lite"/>
    </source>
</evidence>
<dbReference type="EMBL" id="PGGS01000228">
    <property type="protein sequence ID" value="PNH06569.1"/>
    <property type="molecule type" value="Genomic_DNA"/>
</dbReference>
<proteinExistence type="predicted"/>
<dbReference type="Pfam" id="PF14308">
    <property type="entry name" value="DnaJ-X"/>
    <property type="match status" value="1"/>
</dbReference>
<dbReference type="OrthoDB" id="10250354at2759"/>
<evidence type="ECO:0000259" key="2">
    <source>
        <dbReference type="Pfam" id="PF14308"/>
    </source>
</evidence>
<dbReference type="AlphaFoldDB" id="A0A2J8A216"/>
<sequence length="158" mass="16143">MRREGAAAAAASTSAGGTAAAGAAPAGAAAGGSAPAAASAAAAGAGPSIEQLMERQRLEEAALPLMLEAMWAANVLDIQNTLRKVCRFVLTEEGAPKAELQARANALKVLGGIFMESRAPEAAAPNDARKQMEEAMMRVVEKRAQQEGATESEEEARP</sequence>
<dbReference type="PANTHER" id="PTHR44094">
    <property type="entry name" value="DNAJ HEAT SHOCK N-TERMINAL DOMAIN-CONTAINING PROTEIN"/>
    <property type="match status" value="1"/>
</dbReference>
<dbReference type="PANTHER" id="PTHR44094:SF8">
    <property type="entry name" value="DNAJ HEAT SHOCK N-TERMINAL DOMAIN-CONTAINING PROTEIN-RELATED"/>
    <property type="match status" value="1"/>
</dbReference>
<evidence type="ECO:0000313" key="3">
    <source>
        <dbReference type="EMBL" id="PNH06569.1"/>
    </source>
</evidence>
<reference evidence="3 4" key="1">
    <citation type="journal article" date="2017" name="Mol. Biol. Evol.">
        <title>The 4-celled Tetrabaena socialis nuclear genome reveals the essential components for genetic control of cell number at the origin of multicellularity in the volvocine lineage.</title>
        <authorList>
            <person name="Featherston J."/>
            <person name="Arakaki Y."/>
            <person name="Hanschen E.R."/>
            <person name="Ferris P.J."/>
            <person name="Michod R.E."/>
            <person name="Olson B.J.S.C."/>
            <person name="Nozaki H."/>
            <person name="Durand P.M."/>
        </authorList>
    </citation>
    <scope>NUCLEOTIDE SEQUENCE [LARGE SCALE GENOMIC DNA]</scope>
    <source>
        <strain evidence="3 4">NIES-571</strain>
    </source>
</reference>
<feature type="region of interest" description="Disordered" evidence="1">
    <location>
        <begin position="1"/>
        <end position="24"/>
    </location>
</feature>
<evidence type="ECO:0000313" key="4">
    <source>
        <dbReference type="Proteomes" id="UP000236333"/>
    </source>
</evidence>
<gene>
    <name evidence="3" type="ORF">TSOC_007026</name>
</gene>
<keyword evidence="4" id="KW-1185">Reference proteome</keyword>
<dbReference type="Proteomes" id="UP000236333">
    <property type="component" value="Unassembled WGS sequence"/>
</dbReference>
<name>A0A2J8A216_9CHLO</name>
<organism evidence="3 4">
    <name type="scientific">Tetrabaena socialis</name>
    <dbReference type="NCBI Taxonomy" id="47790"/>
    <lineage>
        <taxon>Eukaryota</taxon>
        <taxon>Viridiplantae</taxon>
        <taxon>Chlorophyta</taxon>
        <taxon>core chlorophytes</taxon>
        <taxon>Chlorophyceae</taxon>
        <taxon>CS clade</taxon>
        <taxon>Chlamydomonadales</taxon>
        <taxon>Tetrabaenaceae</taxon>
        <taxon>Tetrabaena</taxon>
    </lineage>
</organism>